<dbReference type="EMBL" id="CP019476">
    <property type="protein sequence ID" value="UQC83805.1"/>
    <property type="molecule type" value="Genomic_DNA"/>
</dbReference>
<evidence type="ECO:0000256" key="1">
    <source>
        <dbReference type="SAM" id="MobiDB-lite"/>
    </source>
</evidence>
<evidence type="ECO:0000313" key="3">
    <source>
        <dbReference type="Proteomes" id="UP000830671"/>
    </source>
</evidence>
<feature type="region of interest" description="Disordered" evidence="1">
    <location>
        <begin position="124"/>
        <end position="144"/>
    </location>
</feature>
<protein>
    <submittedName>
        <fullName evidence="2">Uncharacterized protein</fullName>
    </submittedName>
</protein>
<name>A0A9Q8SUN8_9PEZI</name>
<proteinExistence type="predicted"/>
<dbReference type="AlphaFoldDB" id="A0A9Q8SUN8"/>
<dbReference type="Proteomes" id="UP000830671">
    <property type="component" value="Chromosome 4"/>
</dbReference>
<feature type="compositionally biased region" description="Basic and acidic residues" evidence="1">
    <location>
        <begin position="133"/>
        <end position="144"/>
    </location>
</feature>
<accession>A0A9Q8SUN8</accession>
<evidence type="ECO:0000313" key="2">
    <source>
        <dbReference type="EMBL" id="UQC83805.1"/>
    </source>
</evidence>
<gene>
    <name evidence="2" type="ORF">CLUP02_09301</name>
</gene>
<organism evidence="2 3">
    <name type="scientific">Colletotrichum lupini</name>
    <dbReference type="NCBI Taxonomy" id="145971"/>
    <lineage>
        <taxon>Eukaryota</taxon>
        <taxon>Fungi</taxon>
        <taxon>Dikarya</taxon>
        <taxon>Ascomycota</taxon>
        <taxon>Pezizomycotina</taxon>
        <taxon>Sordariomycetes</taxon>
        <taxon>Hypocreomycetidae</taxon>
        <taxon>Glomerellales</taxon>
        <taxon>Glomerellaceae</taxon>
        <taxon>Colletotrichum</taxon>
        <taxon>Colletotrichum acutatum species complex</taxon>
    </lineage>
</organism>
<keyword evidence="3" id="KW-1185">Reference proteome</keyword>
<dbReference type="GeneID" id="73343290"/>
<dbReference type="RefSeq" id="XP_049145424.1">
    <property type="nucleotide sequence ID" value="XM_049288280.1"/>
</dbReference>
<reference evidence="2" key="1">
    <citation type="journal article" date="2021" name="Mol. Plant Microbe Interact.">
        <title>Complete Genome Sequence of the Plant-Pathogenic Fungus Colletotrichum lupini.</title>
        <authorList>
            <person name="Baroncelli R."/>
            <person name="Pensec F."/>
            <person name="Da Lio D."/>
            <person name="Boufleur T."/>
            <person name="Vicente I."/>
            <person name="Sarrocco S."/>
            <person name="Picot A."/>
            <person name="Baraldi E."/>
            <person name="Sukno S."/>
            <person name="Thon M."/>
            <person name="Le Floch G."/>
        </authorList>
    </citation>
    <scope>NUCLEOTIDE SEQUENCE</scope>
    <source>
        <strain evidence="2">IMI 504893</strain>
    </source>
</reference>
<sequence length="144" mass="15687">MEISRITSPTSLCLQDLSLHRITTSITVATLFALASVAMAGNPRYKVSCDPAVPAAYQASMKAFEKKNCGDRVKPPAPGARIPKDTTIRSLLALQVVPTSARVATGFQLRFLGGIPIPPQLVNTQSSRTIKPQPERKHWDQIKH</sequence>
<dbReference type="KEGG" id="clup:CLUP02_09301"/>